<keyword evidence="1" id="KW-1133">Transmembrane helix</keyword>
<dbReference type="Proteomes" id="UP000033531">
    <property type="component" value="Unassembled WGS sequence"/>
</dbReference>
<dbReference type="InterPro" id="IPR004704">
    <property type="entry name" value="PTS_IID_man"/>
</dbReference>
<dbReference type="HOGENOM" id="CLU_060742_1_1_9"/>
<evidence type="ECO:0000313" key="2">
    <source>
        <dbReference type="EMBL" id="KJY58570.1"/>
    </source>
</evidence>
<organism evidence="2 3">
    <name type="scientific">Lactobacillus melliventris</name>
    <dbReference type="NCBI Taxonomy" id="1218507"/>
    <lineage>
        <taxon>Bacteria</taxon>
        <taxon>Bacillati</taxon>
        <taxon>Bacillota</taxon>
        <taxon>Bacilli</taxon>
        <taxon>Lactobacillales</taxon>
        <taxon>Lactobacillaceae</taxon>
        <taxon>Lactobacillus</taxon>
    </lineage>
</organism>
<feature type="transmembrane region" description="Helical" evidence="1">
    <location>
        <begin position="228"/>
        <end position="247"/>
    </location>
</feature>
<dbReference type="RefSeq" id="WP_046324039.1">
    <property type="nucleotide sequence ID" value="NZ_JBHTMT010000009.1"/>
</dbReference>
<gene>
    <name evidence="2" type="ORF">JF74_00720</name>
</gene>
<dbReference type="AlphaFoldDB" id="A0A0F4LJ24"/>
<feature type="transmembrane region" description="Helical" evidence="1">
    <location>
        <begin position="191"/>
        <end position="216"/>
    </location>
</feature>
<comment type="caution">
    <text evidence="2">The sequence shown here is derived from an EMBL/GenBank/DDBJ whole genome shotgun (WGS) entry which is preliminary data.</text>
</comment>
<keyword evidence="1" id="KW-0472">Membrane</keyword>
<feature type="transmembrane region" description="Helical" evidence="1">
    <location>
        <begin position="149"/>
        <end position="171"/>
    </location>
</feature>
<evidence type="ECO:0000313" key="3">
    <source>
        <dbReference type="Proteomes" id="UP000033531"/>
    </source>
</evidence>
<dbReference type="PATRIC" id="fig|1218507.3.peg.226"/>
<dbReference type="OrthoDB" id="9795582at2"/>
<dbReference type="GO" id="GO:0009401">
    <property type="term" value="P:phosphoenolpyruvate-dependent sugar phosphotransferase system"/>
    <property type="evidence" value="ECO:0007669"/>
    <property type="project" value="InterPro"/>
</dbReference>
<evidence type="ECO:0000256" key="1">
    <source>
        <dbReference type="SAM" id="Phobius"/>
    </source>
</evidence>
<dbReference type="InterPro" id="IPR050303">
    <property type="entry name" value="GatZ_KbaZ_carbometab"/>
</dbReference>
<dbReference type="EMBL" id="JXLI01000003">
    <property type="protein sequence ID" value="KJY58570.1"/>
    <property type="molecule type" value="Genomic_DNA"/>
</dbReference>
<dbReference type="PROSITE" id="PS51108">
    <property type="entry name" value="PTS_EIID"/>
    <property type="match status" value="1"/>
</dbReference>
<dbReference type="GO" id="GO:0005886">
    <property type="term" value="C:plasma membrane"/>
    <property type="evidence" value="ECO:0007669"/>
    <property type="project" value="TreeGrafter"/>
</dbReference>
<accession>A0A0F4LJ24</accession>
<proteinExistence type="predicted"/>
<sequence length="277" mass="30788">MKNNTTEKTTTEQSHKLTKKDIRSANLRWIFTSALSWNYETMMAPGYVGSQMPILRKLYGDKPEDMKKMMRVQSEYFNTSPHMGSIIQGVDIALEEKEGIKSVDGVRGIKTGLMGPFAAVGDTLLGTVQSTIFGAIASYMALKGNPFGAILWMVALGVLYIWAYTWMPFAYKQGVNLVTSMSSKLNALTDSATLLGVTVVGALIPTVITLKIPFIFRAGKVSMKLQDIFNQIMPSLLPVLLVAFIYWLLDRKHMNSTRATWFVLILAIVLFNLKVVA</sequence>
<dbReference type="Pfam" id="PF03613">
    <property type="entry name" value="EIID-AGA"/>
    <property type="match status" value="1"/>
</dbReference>
<protein>
    <submittedName>
        <fullName evidence="2">PTS Man IID</fullName>
    </submittedName>
</protein>
<dbReference type="PANTHER" id="PTHR32502">
    <property type="entry name" value="N-ACETYLGALACTOSAMINE PERMEASE II COMPONENT-RELATED"/>
    <property type="match status" value="1"/>
</dbReference>
<dbReference type="PANTHER" id="PTHR32502:SF26">
    <property type="entry name" value="PHOSPHOTRANSFERASE SYSTEM SUGAR-SPECIFIC EIID COMPONENT"/>
    <property type="match status" value="1"/>
</dbReference>
<dbReference type="STRING" id="1218507.JF74_00720"/>
<name>A0A0F4LJ24_9LACO</name>
<reference evidence="2 3" key="1">
    <citation type="submission" date="2015-01" db="EMBL/GenBank/DDBJ databases">
        <title>Comparative genomics of the lactic acid bacteria isolated from the honey bee gut.</title>
        <authorList>
            <person name="Ellegaard K.M."/>
            <person name="Tamarit D."/>
            <person name="Javelind E."/>
            <person name="Olofsson T."/>
            <person name="Andersson S.G."/>
            <person name="Vasquez A."/>
        </authorList>
    </citation>
    <scope>NUCLEOTIDE SEQUENCE [LARGE SCALE GENOMIC DNA]</scope>
    <source>
        <strain evidence="2 3">Hma8</strain>
    </source>
</reference>
<keyword evidence="1" id="KW-0812">Transmembrane</keyword>
<feature type="transmembrane region" description="Helical" evidence="1">
    <location>
        <begin position="259"/>
        <end position="276"/>
    </location>
</feature>